<dbReference type="AlphaFoldDB" id="A0A7W3ZBX7"/>
<reference evidence="2 3" key="1">
    <citation type="submission" date="2020-08" db="EMBL/GenBank/DDBJ databases">
        <title>Amycolatopsis sp. nov. DR6-1 isolated from Dendrobium heterocarpum.</title>
        <authorList>
            <person name="Tedsree N."/>
            <person name="Kuncharoen N."/>
            <person name="Likhitwitayawuid K."/>
            <person name="Tanasupawat S."/>
        </authorList>
    </citation>
    <scope>NUCLEOTIDE SEQUENCE [LARGE SCALE GENOMIC DNA]</scope>
    <source>
        <strain evidence="2 3">DR6-1</strain>
    </source>
</reference>
<comment type="caution">
    <text evidence="2">The sequence shown here is derived from an EMBL/GenBank/DDBJ whole genome shotgun (WGS) entry which is preliminary data.</text>
</comment>
<keyword evidence="1" id="KW-0175">Coiled coil</keyword>
<proteinExistence type="predicted"/>
<evidence type="ECO:0000313" key="3">
    <source>
        <dbReference type="Proteomes" id="UP000526734"/>
    </source>
</evidence>
<feature type="coiled-coil region" evidence="1">
    <location>
        <begin position="311"/>
        <end position="369"/>
    </location>
</feature>
<evidence type="ECO:0000256" key="1">
    <source>
        <dbReference type="SAM" id="Coils"/>
    </source>
</evidence>
<organism evidence="2 3">
    <name type="scientific">Amycolatopsis dendrobii</name>
    <dbReference type="NCBI Taxonomy" id="2760662"/>
    <lineage>
        <taxon>Bacteria</taxon>
        <taxon>Bacillati</taxon>
        <taxon>Actinomycetota</taxon>
        <taxon>Actinomycetes</taxon>
        <taxon>Pseudonocardiales</taxon>
        <taxon>Pseudonocardiaceae</taxon>
        <taxon>Amycolatopsis</taxon>
    </lineage>
</organism>
<dbReference type="RefSeq" id="WP_182892331.1">
    <property type="nucleotide sequence ID" value="NZ_JACGZW010000006.1"/>
</dbReference>
<gene>
    <name evidence="2" type="ORF">H4281_19365</name>
</gene>
<name>A0A7W3ZBX7_9PSEU</name>
<accession>A0A7W3ZBX7</accession>
<keyword evidence="3" id="KW-1185">Reference proteome</keyword>
<sequence>MQSLYAVYFDIDSAEETPAHSADQAFEHGMECIGRWLSHLSPESFDASRFRTGNTLKLRERTKGLPRSATWEFIEAADIRVLRVEVTDRDEESGGVFLTRSTLSEEGGRTSLRVSMSRDVPTAWLSPIPPADLRQPGVIRAFVDDERITLRIEQQKQDGQYIQIRSDAEVATLAQVLDDTTRLPILLIHTRTRQAQATARTTATKLIGLVRTVTLNYAALSKLDQLVPASAPPYAGARLLWSDRKMHALTFGASDVNTADTDLLRRLLMQRIAPITALTRGTDHAYRRARQAQANARHEAADARLNDAKTHGDIADQAAELRSAVQELRQENEYLLSLATDFESRADSVPALQAQIEQLKIALATYQQEPLSHPSENPWESLPTLETGSRPSAKALFKELERLTSERLVFTERAEVSWKRAKYPYPDEMRTALIKLANMAIKLYDGSPESMTHLDLWIHENFGLKVAMQDDTIQKNKILRQFHFERQDYDRTPHVKVRDAAPRQEVGRIHFALDSAEGRIIVDHVGVKLY</sequence>
<evidence type="ECO:0000313" key="2">
    <source>
        <dbReference type="EMBL" id="MBB1155308.1"/>
    </source>
</evidence>
<dbReference type="EMBL" id="JACGZW010000006">
    <property type="protein sequence ID" value="MBB1155308.1"/>
    <property type="molecule type" value="Genomic_DNA"/>
</dbReference>
<dbReference type="Proteomes" id="UP000526734">
    <property type="component" value="Unassembled WGS sequence"/>
</dbReference>
<protein>
    <submittedName>
        <fullName evidence="2">Uncharacterized protein</fullName>
    </submittedName>
</protein>